<feature type="compositionally biased region" description="Basic and acidic residues" evidence="5">
    <location>
        <begin position="347"/>
        <end position="357"/>
    </location>
</feature>
<dbReference type="Gene3D" id="3.40.30.10">
    <property type="entry name" value="Glutaredoxin"/>
    <property type="match status" value="1"/>
</dbReference>
<reference evidence="8" key="1">
    <citation type="submission" date="2023-10" db="EMBL/GenBank/DDBJ databases">
        <authorList>
            <person name="Chen Y."/>
            <person name="Shah S."/>
            <person name="Dougan E. K."/>
            <person name="Thang M."/>
            <person name="Chan C."/>
        </authorList>
    </citation>
    <scope>NUCLEOTIDE SEQUENCE [LARGE SCALE GENOMIC DNA]</scope>
</reference>
<keyword evidence="9" id="KW-1185">Reference proteome</keyword>
<comment type="similarity">
    <text evidence="4">Belongs to the GST superfamily.</text>
</comment>
<dbReference type="InterPro" id="IPR004046">
    <property type="entry name" value="GST_C"/>
</dbReference>
<dbReference type="EMBL" id="CAUYUJ010014765">
    <property type="protein sequence ID" value="CAK0845781.1"/>
    <property type="molecule type" value="Genomic_DNA"/>
</dbReference>
<dbReference type="Proteomes" id="UP001189429">
    <property type="component" value="Unassembled WGS sequence"/>
</dbReference>
<evidence type="ECO:0000259" key="6">
    <source>
        <dbReference type="PROSITE" id="PS50404"/>
    </source>
</evidence>
<dbReference type="Pfam" id="PF02798">
    <property type="entry name" value="GST_N"/>
    <property type="match status" value="1"/>
</dbReference>
<dbReference type="InterPro" id="IPR036282">
    <property type="entry name" value="Glutathione-S-Trfase_C_sf"/>
</dbReference>
<dbReference type="CDD" id="cd03046">
    <property type="entry name" value="GST_N_GTT1_like"/>
    <property type="match status" value="1"/>
</dbReference>
<dbReference type="SUPFAM" id="SSF52540">
    <property type="entry name" value="P-loop containing nucleoside triphosphate hydrolases"/>
    <property type="match status" value="1"/>
</dbReference>
<dbReference type="InterPro" id="IPR010987">
    <property type="entry name" value="Glutathione-S-Trfase_C-like"/>
</dbReference>
<keyword evidence="3" id="KW-0067">ATP-binding</keyword>
<sequence length="357" mass="40120">MADPMEPGEGMTLYHSASSRAFRVLWALHEMGIADQCKLITMPFPPRVFVKEFLKKNVLGTIPFFVDKGGKVQMTESCAIPQYIAQAYGPTSLETVVLRYTLQERGRADQAAEDYGKWYLARLRLLDGALSDGREFLCSGRFTIADVCIAYALLLGTRFGFDKRYSPQVKAYLDRMSERAAFRAAQDHEARSAAEFEALVQASSYKRLKSMVHDELKNFFKPEFLNRLDEIIVFKSLTKPEVAQIAELEFKKTFGRTAERGIKLTMTDRFKQKVIDEGFNPVYGARPLRRAIMRLVEDDELAESFLKEPTVEGECILLDKDGDGNVVVLRNQEAPEGGADALEDAGDGEKVAEPVEA</sequence>
<keyword evidence="2" id="KW-0547">Nucleotide-binding</keyword>
<proteinExistence type="inferred from homology"/>
<gene>
    <name evidence="8" type="ORF">PCOR1329_LOCUS39468</name>
</gene>
<dbReference type="SUPFAM" id="SSF52833">
    <property type="entry name" value="Thioredoxin-like"/>
    <property type="match status" value="1"/>
</dbReference>
<feature type="region of interest" description="Disordered" evidence="5">
    <location>
        <begin position="333"/>
        <end position="357"/>
    </location>
</feature>
<dbReference type="InterPro" id="IPR004045">
    <property type="entry name" value="Glutathione_S-Trfase_N"/>
</dbReference>
<evidence type="ECO:0008006" key="10">
    <source>
        <dbReference type="Google" id="ProtNLM"/>
    </source>
</evidence>
<dbReference type="InterPro" id="IPR036249">
    <property type="entry name" value="Thioredoxin-like_sf"/>
</dbReference>
<evidence type="ECO:0000259" key="7">
    <source>
        <dbReference type="PROSITE" id="PS50405"/>
    </source>
</evidence>
<dbReference type="InterPro" id="IPR027417">
    <property type="entry name" value="P-loop_NTPase"/>
</dbReference>
<dbReference type="Pfam" id="PF10431">
    <property type="entry name" value="ClpB_D2-small"/>
    <property type="match status" value="1"/>
</dbReference>
<protein>
    <recommendedName>
        <fullName evidence="10">Glutathione transferase</fullName>
    </recommendedName>
</protein>
<dbReference type="InterPro" id="IPR050130">
    <property type="entry name" value="ClpA_ClpB"/>
</dbReference>
<evidence type="ECO:0000256" key="5">
    <source>
        <dbReference type="SAM" id="MobiDB-lite"/>
    </source>
</evidence>
<dbReference type="PROSITE" id="PS50405">
    <property type="entry name" value="GST_CTER"/>
    <property type="match status" value="1"/>
</dbReference>
<dbReference type="PANTHER" id="PTHR11638">
    <property type="entry name" value="ATP-DEPENDENT CLP PROTEASE"/>
    <property type="match status" value="1"/>
</dbReference>
<evidence type="ECO:0000256" key="4">
    <source>
        <dbReference type="RuleBase" id="RU003494"/>
    </source>
</evidence>
<feature type="domain" description="GST C-terminal" evidence="7">
    <location>
        <begin position="73"/>
        <end position="196"/>
    </location>
</feature>
<comment type="caution">
    <text evidence="8">The sequence shown here is derived from an EMBL/GenBank/DDBJ whole genome shotgun (WGS) entry which is preliminary data.</text>
</comment>
<dbReference type="Gene3D" id="1.20.1050.10">
    <property type="match status" value="1"/>
</dbReference>
<accession>A0ABN9TJE8</accession>
<dbReference type="SMART" id="SM01086">
    <property type="entry name" value="ClpB_D2-small"/>
    <property type="match status" value="1"/>
</dbReference>
<dbReference type="Gene3D" id="1.10.8.60">
    <property type="match status" value="1"/>
</dbReference>
<evidence type="ECO:0000256" key="3">
    <source>
        <dbReference type="ARBA" id="ARBA00022840"/>
    </source>
</evidence>
<dbReference type="SUPFAM" id="SSF47616">
    <property type="entry name" value="GST C-terminal domain-like"/>
    <property type="match status" value="1"/>
</dbReference>
<name>A0ABN9TJE8_9DINO</name>
<evidence type="ECO:0000256" key="2">
    <source>
        <dbReference type="ARBA" id="ARBA00022741"/>
    </source>
</evidence>
<evidence type="ECO:0000313" key="8">
    <source>
        <dbReference type="EMBL" id="CAK0845781.1"/>
    </source>
</evidence>
<dbReference type="PANTHER" id="PTHR11638:SF155">
    <property type="entry name" value="CHAPERONE PROTEIN CLPC1, CHLOROPLASTIC-LIKE"/>
    <property type="match status" value="1"/>
</dbReference>
<evidence type="ECO:0000313" key="9">
    <source>
        <dbReference type="Proteomes" id="UP001189429"/>
    </source>
</evidence>
<dbReference type="PROSITE" id="PS50404">
    <property type="entry name" value="GST_NTER"/>
    <property type="match status" value="1"/>
</dbReference>
<dbReference type="Pfam" id="PF00043">
    <property type="entry name" value="GST_C"/>
    <property type="match status" value="1"/>
</dbReference>
<organism evidence="8 9">
    <name type="scientific">Prorocentrum cordatum</name>
    <dbReference type="NCBI Taxonomy" id="2364126"/>
    <lineage>
        <taxon>Eukaryota</taxon>
        <taxon>Sar</taxon>
        <taxon>Alveolata</taxon>
        <taxon>Dinophyceae</taxon>
        <taxon>Prorocentrales</taxon>
        <taxon>Prorocentraceae</taxon>
        <taxon>Prorocentrum</taxon>
    </lineage>
</organism>
<evidence type="ECO:0000256" key="1">
    <source>
        <dbReference type="ARBA" id="ARBA00022737"/>
    </source>
</evidence>
<dbReference type="InterPro" id="IPR019489">
    <property type="entry name" value="Clp_ATPase_C"/>
</dbReference>
<feature type="domain" description="GST N-terminal" evidence="6">
    <location>
        <begin position="8"/>
        <end position="92"/>
    </location>
</feature>
<dbReference type="Gene3D" id="3.40.50.300">
    <property type="entry name" value="P-loop containing nucleotide triphosphate hydrolases"/>
    <property type="match status" value="1"/>
</dbReference>
<keyword evidence="1" id="KW-0677">Repeat</keyword>